<protein>
    <submittedName>
        <fullName evidence="1">Uncharacterized protein</fullName>
    </submittedName>
</protein>
<dbReference type="Proteomes" id="UP000650466">
    <property type="component" value="Unassembled WGS sequence"/>
</dbReference>
<dbReference type="AlphaFoldDB" id="A0A926KJC3"/>
<name>A0A926KJC3_9BACL</name>
<gene>
    <name evidence="1" type="ORF">ICC18_01575</name>
</gene>
<proteinExistence type="predicted"/>
<accession>A0A926KJC3</accession>
<sequence length="48" mass="5860">MRLGLFRWQLKLLMEQAFFSREPAPYLQIMPVFQPYLLTELDKMQIMP</sequence>
<keyword evidence="2" id="KW-1185">Reference proteome</keyword>
<dbReference type="EMBL" id="JACVVD010000001">
    <property type="protein sequence ID" value="MBD0378812.1"/>
    <property type="molecule type" value="Genomic_DNA"/>
</dbReference>
<organism evidence="1 2">
    <name type="scientific">Paenibacillus sedimenti</name>
    <dbReference type="NCBI Taxonomy" id="2770274"/>
    <lineage>
        <taxon>Bacteria</taxon>
        <taxon>Bacillati</taxon>
        <taxon>Bacillota</taxon>
        <taxon>Bacilli</taxon>
        <taxon>Bacillales</taxon>
        <taxon>Paenibacillaceae</taxon>
        <taxon>Paenibacillus</taxon>
    </lineage>
</organism>
<reference evidence="1" key="1">
    <citation type="submission" date="2020-09" db="EMBL/GenBank/DDBJ databases">
        <title>Draft Genome Sequence of Paenibacillus sp. WST5.</title>
        <authorList>
            <person name="Bao Z."/>
        </authorList>
    </citation>
    <scope>NUCLEOTIDE SEQUENCE</scope>
    <source>
        <strain evidence="1">WST5</strain>
    </source>
</reference>
<evidence type="ECO:0000313" key="2">
    <source>
        <dbReference type="Proteomes" id="UP000650466"/>
    </source>
</evidence>
<comment type="caution">
    <text evidence="1">The sequence shown here is derived from an EMBL/GenBank/DDBJ whole genome shotgun (WGS) entry which is preliminary data.</text>
</comment>
<evidence type="ECO:0000313" key="1">
    <source>
        <dbReference type="EMBL" id="MBD0378812.1"/>
    </source>
</evidence>